<keyword evidence="3" id="KW-0862">Zinc</keyword>
<keyword evidence="2" id="KW-0863">Zinc-finger</keyword>
<organism evidence="4">
    <name type="scientific">viral metagenome</name>
    <dbReference type="NCBI Taxonomy" id="1070528"/>
    <lineage>
        <taxon>unclassified sequences</taxon>
        <taxon>metagenomes</taxon>
        <taxon>organismal metagenomes</taxon>
    </lineage>
</organism>
<dbReference type="CDD" id="cd16449">
    <property type="entry name" value="RING-HC"/>
    <property type="match status" value="1"/>
</dbReference>
<dbReference type="GO" id="GO:0008270">
    <property type="term" value="F:zinc ion binding"/>
    <property type="evidence" value="ECO:0007669"/>
    <property type="project" value="UniProtKB-KW"/>
</dbReference>
<dbReference type="EMBL" id="MN740597">
    <property type="protein sequence ID" value="QHS78480.1"/>
    <property type="molecule type" value="Genomic_DNA"/>
</dbReference>
<evidence type="ECO:0000256" key="2">
    <source>
        <dbReference type="ARBA" id="ARBA00022771"/>
    </source>
</evidence>
<sequence length="431" mass="49356">MFNFLIKNGITSGSIKENDMEINCVWKKGKPVGLVEIKTSALIYKGKYIENNEICENAVIKYFQNNEFYEGSVINKNGIFTKHGTGKFTTKDLKIFSGIWENDVLSSGVMDSTVYKNLKYRYEGEFDILTPIKGIYYIDNLTFVGKILDTNVKYVIINGSVKYSKFKIEGIVTYPNGDTFEGILEDMKEIKGKKIYKNNDTLVEINGCLENGSYKDMYSAKYKSGCILDRKKDSYTFILPSATKICFDYIHHQKGFGKIYYSNNSSYIGIVKHNINVLKNGITEFSKDGRGIWNKNDGVIIETFFENDLIKNDSEVKETTATGEIFFYVWSNNSRNGEGYIQVGNFIKKVVWLNGNPIEDEIIVIPENLVCIKCPYCKNEECFEISKNKILKSDINENNVCYENPVNMTFPKCRHTFCETCILIVKQHSLP</sequence>
<keyword evidence="1" id="KW-0479">Metal-binding</keyword>
<evidence type="ECO:0000256" key="3">
    <source>
        <dbReference type="ARBA" id="ARBA00022833"/>
    </source>
</evidence>
<dbReference type="AlphaFoldDB" id="A0A6C0AGB0"/>
<dbReference type="PROSITE" id="PS00518">
    <property type="entry name" value="ZF_RING_1"/>
    <property type="match status" value="1"/>
</dbReference>
<dbReference type="SUPFAM" id="SSF82185">
    <property type="entry name" value="Histone H3 K4-specific methyltransferase SET7/9 N-terminal domain"/>
    <property type="match status" value="1"/>
</dbReference>
<reference evidence="4" key="1">
    <citation type="journal article" date="2020" name="Nature">
        <title>Giant virus diversity and host interactions through global metagenomics.</title>
        <authorList>
            <person name="Schulz F."/>
            <person name="Roux S."/>
            <person name="Paez-Espino D."/>
            <person name="Jungbluth S."/>
            <person name="Walsh D.A."/>
            <person name="Denef V.J."/>
            <person name="McMahon K.D."/>
            <person name="Konstantinidis K.T."/>
            <person name="Eloe-Fadrosh E.A."/>
            <person name="Kyrpides N.C."/>
            <person name="Woyke T."/>
        </authorList>
    </citation>
    <scope>NUCLEOTIDE SEQUENCE</scope>
    <source>
        <strain evidence="4">GVMAG-S-1021933-23</strain>
    </source>
</reference>
<protein>
    <recommendedName>
        <fullName evidence="5">RING-type domain-containing protein</fullName>
    </recommendedName>
</protein>
<evidence type="ECO:0008006" key="5">
    <source>
        <dbReference type="Google" id="ProtNLM"/>
    </source>
</evidence>
<proteinExistence type="predicted"/>
<evidence type="ECO:0000313" key="4">
    <source>
        <dbReference type="EMBL" id="QHS78480.1"/>
    </source>
</evidence>
<accession>A0A6C0AGB0</accession>
<dbReference type="InterPro" id="IPR017907">
    <property type="entry name" value="Znf_RING_CS"/>
</dbReference>
<evidence type="ECO:0000256" key="1">
    <source>
        <dbReference type="ARBA" id="ARBA00022723"/>
    </source>
</evidence>
<name>A0A6C0AGB0_9ZZZZ</name>